<organism evidence="1 2">
    <name type="scientific">Thelohanellus kitauei</name>
    <name type="common">Myxosporean</name>
    <dbReference type="NCBI Taxonomy" id="669202"/>
    <lineage>
        <taxon>Eukaryota</taxon>
        <taxon>Metazoa</taxon>
        <taxon>Cnidaria</taxon>
        <taxon>Myxozoa</taxon>
        <taxon>Myxosporea</taxon>
        <taxon>Bivalvulida</taxon>
        <taxon>Platysporina</taxon>
        <taxon>Myxobolidae</taxon>
        <taxon>Thelohanellus</taxon>
    </lineage>
</organism>
<gene>
    <name evidence="1" type="ORF">RF11_14071</name>
</gene>
<dbReference type="PANTHER" id="PTHR11362">
    <property type="entry name" value="PHOSPHATIDYLETHANOLAMINE-BINDING PROTEIN"/>
    <property type="match status" value="1"/>
</dbReference>
<dbReference type="InterPro" id="IPR036610">
    <property type="entry name" value="PEBP-like_sf"/>
</dbReference>
<reference evidence="1 2" key="1">
    <citation type="journal article" date="2014" name="Genome Biol. Evol.">
        <title>The genome of the myxosporean Thelohanellus kitauei shows adaptations to nutrient acquisition within its fish host.</title>
        <authorList>
            <person name="Yang Y."/>
            <person name="Xiong J."/>
            <person name="Zhou Z."/>
            <person name="Huo F."/>
            <person name="Miao W."/>
            <person name="Ran C."/>
            <person name="Liu Y."/>
            <person name="Zhang J."/>
            <person name="Feng J."/>
            <person name="Wang M."/>
            <person name="Wang M."/>
            <person name="Wang L."/>
            <person name="Yao B."/>
        </authorList>
    </citation>
    <scope>NUCLEOTIDE SEQUENCE [LARGE SCALE GENOMIC DNA]</scope>
    <source>
        <strain evidence="1">Wuqing</strain>
    </source>
</reference>
<protein>
    <submittedName>
        <fullName evidence="1">Protein D2</fullName>
    </submittedName>
</protein>
<dbReference type="Gene3D" id="3.90.280.10">
    <property type="entry name" value="PEBP-like"/>
    <property type="match status" value="1"/>
</dbReference>
<dbReference type="PANTHER" id="PTHR11362:SF82">
    <property type="entry name" value="PHOSPHATIDYLETHANOLAMINE-BINDING PROTEIN 4"/>
    <property type="match status" value="1"/>
</dbReference>
<comment type="caution">
    <text evidence="1">The sequence shown here is derived from an EMBL/GenBank/DDBJ whole genome shotgun (WGS) entry which is preliminary data.</text>
</comment>
<keyword evidence="2" id="KW-1185">Reference proteome</keyword>
<dbReference type="InterPro" id="IPR008914">
    <property type="entry name" value="PEBP"/>
</dbReference>
<accession>A0A0C2MLC5</accession>
<dbReference type="OrthoDB" id="2506647at2759"/>
<name>A0A0C2MLC5_THEKT</name>
<dbReference type="Pfam" id="PF01161">
    <property type="entry name" value="PBP"/>
    <property type="match status" value="1"/>
</dbReference>
<evidence type="ECO:0000313" key="1">
    <source>
        <dbReference type="EMBL" id="KII65130.1"/>
    </source>
</evidence>
<dbReference type="Proteomes" id="UP000031668">
    <property type="component" value="Unassembled WGS sequence"/>
</dbReference>
<proteinExistence type="predicted"/>
<dbReference type="AlphaFoldDB" id="A0A0C2MLC5"/>
<dbReference type="SUPFAM" id="SSF49777">
    <property type="entry name" value="PEBP-like"/>
    <property type="match status" value="1"/>
</dbReference>
<dbReference type="InterPro" id="IPR035810">
    <property type="entry name" value="PEBP_euk"/>
</dbReference>
<sequence>MEAELLISKPEISYRYQSMKLYTLILTGEIGLILDIDTARFYNTFQRESYNWMCVNIRDDVVSSGDECVGYVPPIPPDISVYHRYVFLIYEQPQIIRVDQDIFTRRLLMVIYSAILEVEISKTQWTSLDDMA</sequence>
<dbReference type="EMBL" id="JWZT01003996">
    <property type="protein sequence ID" value="KII65130.1"/>
    <property type="molecule type" value="Genomic_DNA"/>
</dbReference>
<evidence type="ECO:0000313" key="2">
    <source>
        <dbReference type="Proteomes" id="UP000031668"/>
    </source>
</evidence>